<comment type="subcellular location">
    <subcellularLocation>
        <location evidence="2">Membrane</location>
    </subcellularLocation>
</comment>
<evidence type="ECO:0000256" key="1">
    <source>
        <dbReference type="ARBA" id="ARBA00000085"/>
    </source>
</evidence>
<dbReference type="KEGG" id="amyt:AMYT_1094"/>
<feature type="domain" description="HAMP" evidence="10">
    <location>
        <begin position="332"/>
        <end position="384"/>
    </location>
</feature>
<evidence type="ECO:0000256" key="6">
    <source>
        <dbReference type="ARBA" id="ARBA00022741"/>
    </source>
</evidence>
<keyword evidence="5" id="KW-0808">Transferase</keyword>
<evidence type="ECO:0000313" key="12">
    <source>
        <dbReference type="Proteomes" id="UP000290092"/>
    </source>
</evidence>
<dbReference type="InterPro" id="IPR036890">
    <property type="entry name" value="HATPase_C_sf"/>
</dbReference>
<protein>
    <recommendedName>
        <fullName evidence="3">histidine kinase</fullName>
        <ecNumber evidence="3">2.7.13.3</ecNumber>
    </recommendedName>
</protein>
<dbReference type="EMBL" id="NXID01000012">
    <property type="protein sequence ID" value="RXK16234.1"/>
    <property type="molecule type" value="Genomic_DNA"/>
</dbReference>
<evidence type="ECO:0000256" key="3">
    <source>
        <dbReference type="ARBA" id="ARBA00012438"/>
    </source>
</evidence>
<dbReference type="Gene3D" id="3.30.450.20">
    <property type="entry name" value="PAS domain"/>
    <property type="match status" value="1"/>
</dbReference>
<keyword evidence="6" id="KW-0547">Nucleotide-binding</keyword>
<dbReference type="GO" id="GO:0004673">
    <property type="term" value="F:protein histidine kinase activity"/>
    <property type="evidence" value="ECO:0007669"/>
    <property type="project" value="UniProtKB-EC"/>
</dbReference>
<evidence type="ECO:0000256" key="4">
    <source>
        <dbReference type="ARBA" id="ARBA00022553"/>
    </source>
</evidence>
<name>A0AAX2AJD0_9BACT</name>
<dbReference type="GO" id="GO:0005524">
    <property type="term" value="F:ATP binding"/>
    <property type="evidence" value="ECO:0007669"/>
    <property type="project" value="UniProtKB-KW"/>
</dbReference>
<dbReference type="InterPro" id="IPR011495">
    <property type="entry name" value="Sig_transdc_His_kin_sub2_dim/P"/>
</dbReference>
<comment type="catalytic activity">
    <reaction evidence="1">
        <text>ATP + protein L-histidine = ADP + protein N-phospho-L-histidine.</text>
        <dbReference type="EC" id="2.7.13.3"/>
    </reaction>
</comment>
<dbReference type="Pfam" id="PF00672">
    <property type="entry name" value="HAMP"/>
    <property type="match status" value="1"/>
</dbReference>
<dbReference type="SMART" id="SM00304">
    <property type="entry name" value="HAMP"/>
    <property type="match status" value="1"/>
</dbReference>
<keyword evidence="4" id="KW-0597">Phosphoprotein</keyword>
<dbReference type="GO" id="GO:0007165">
    <property type="term" value="P:signal transduction"/>
    <property type="evidence" value="ECO:0007669"/>
    <property type="project" value="InterPro"/>
</dbReference>
<evidence type="ECO:0000313" key="11">
    <source>
        <dbReference type="EMBL" id="RXK16234.1"/>
    </source>
</evidence>
<dbReference type="Proteomes" id="UP000290092">
    <property type="component" value="Unassembled WGS sequence"/>
</dbReference>
<dbReference type="GO" id="GO:0016020">
    <property type="term" value="C:membrane"/>
    <property type="evidence" value="ECO:0007669"/>
    <property type="project" value="UniProtKB-SubCell"/>
</dbReference>
<dbReference type="Gene3D" id="6.10.340.10">
    <property type="match status" value="1"/>
</dbReference>
<feature type="transmembrane region" description="Helical" evidence="9">
    <location>
        <begin position="309"/>
        <end position="331"/>
    </location>
</feature>
<organism evidence="11 12">
    <name type="scientific">Malaciobacter mytili LMG 24559</name>
    <dbReference type="NCBI Taxonomy" id="1032238"/>
    <lineage>
        <taxon>Bacteria</taxon>
        <taxon>Pseudomonadati</taxon>
        <taxon>Campylobacterota</taxon>
        <taxon>Epsilonproteobacteria</taxon>
        <taxon>Campylobacterales</taxon>
        <taxon>Arcobacteraceae</taxon>
        <taxon>Malaciobacter</taxon>
    </lineage>
</organism>
<dbReference type="Gene3D" id="3.30.565.10">
    <property type="entry name" value="Histidine kinase-like ATPase, C-terminal domain"/>
    <property type="match status" value="1"/>
</dbReference>
<keyword evidence="7" id="KW-0418">Kinase</keyword>
<dbReference type="SUPFAM" id="SSF158472">
    <property type="entry name" value="HAMP domain-like"/>
    <property type="match status" value="1"/>
</dbReference>
<dbReference type="PANTHER" id="PTHR41523">
    <property type="entry name" value="TWO-COMPONENT SYSTEM SENSOR PROTEIN"/>
    <property type="match status" value="1"/>
</dbReference>
<evidence type="ECO:0000259" key="10">
    <source>
        <dbReference type="PROSITE" id="PS50885"/>
    </source>
</evidence>
<dbReference type="InterPro" id="IPR003660">
    <property type="entry name" value="HAMP_dom"/>
</dbReference>
<gene>
    <name evidence="11" type="ORF">CP985_04440</name>
</gene>
<keyword evidence="9" id="KW-1133">Transmembrane helix</keyword>
<dbReference type="PANTHER" id="PTHR41523:SF8">
    <property type="entry name" value="ETHYLENE RESPONSE SENSOR PROTEIN"/>
    <property type="match status" value="1"/>
</dbReference>
<dbReference type="Pfam" id="PF07568">
    <property type="entry name" value="HisKA_2"/>
    <property type="match status" value="1"/>
</dbReference>
<proteinExistence type="predicted"/>
<evidence type="ECO:0000256" key="8">
    <source>
        <dbReference type="ARBA" id="ARBA00022840"/>
    </source>
</evidence>
<keyword evidence="8" id="KW-0067">ATP-binding</keyword>
<dbReference type="AlphaFoldDB" id="A0AAX2AJD0"/>
<dbReference type="EC" id="2.7.13.3" evidence="3"/>
<evidence type="ECO:0000256" key="2">
    <source>
        <dbReference type="ARBA" id="ARBA00004370"/>
    </source>
</evidence>
<keyword evidence="9" id="KW-0812">Transmembrane</keyword>
<feature type="transmembrane region" description="Helical" evidence="9">
    <location>
        <begin position="12"/>
        <end position="33"/>
    </location>
</feature>
<accession>A0AAX2AJD0</accession>
<keyword evidence="12" id="KW-1185">Reference proteome</keyword>
<evidence type="ECO:0000256" key="7">
    <source>
        <dbReference type="ARBA" id="ARBA00022777"/>
    </source>
</evidence>
<evidence type="ECO:0000256" key="9">
    <source>
        <dbReference type="SAM" id="Phobius"/>
    </source>
</evidence>
<dbReference type="RefSeq" id="WP_114841543.1">
    <property type="nucleotide sequence ID" value="NZ_CP031219.1"/>
</dbReference>
<dbReference type="CDD" id="cd06225">
    <property type="entry name" value="HAMP"/>
    <property type="match status" value="1"/>
</dbReference>
<comment type="caution">
    <text evidence="11">The sequence shown here is derived from an EMBL/GenBank/DDBJ whole genome shotgun (WGS) entry which is preliminary data.</text>
</comment>
<dbReference type="PROSITE" id="PS50885">
    <property type="entry name" value="HAMP"/>
    <property type="match status" value="1"/>
</dbReference>
<reference evidence="11 12" key="1">
    <citation type="submission" date="2017-09" db="EMBL/GenBank/DDBJ databases">
        <title>Genomics of the genus Arcobacter.</title>
        <authorList>
            <person name="Perez-Cataluna A."/>
            <person name="Figueras M.J."/>
            <person name="Salas-Masso N."/>
        </authorList>
    </citation>
    <scope>NUCLEOTIDE SEQUENCE [LARGE SCALE GENOMIC DNA]</scope>
    <source>
        <strain evidence="11 12">CECT 7386</strain>
    </source>
</reference>
<evidence type="ECO:0000256" key="5">
    <source>
        <dbReference type="ARBA" id="ARBA00022679"/>
    </source>
</evidence>
<sequence>MAKYKKISLGVKIVLSFFILGLLLVSILFILIIPDIKRKDYNSALLQTQKMVLLSTQQIKLVVDYFKRYGKSEANIHKINILNNIDKIKLKNSLDSNYTYLESDLENITKEYICSINLDNKIFKNPNVQLSFEPSKYNNNQWLRFSSFNKISMCPSENYYLYKTDFNNKELYITCTSKFKNNSYDIEKEVKQIVQKGFDLTQDIHHGKVYLMWVRKDIKDTNLTLDELNNENYKNYCISKISNIKQPITGELKVKDILKVANIELFRHKIEEKEALTWISTIFEDERQKFILVLSSFEEDFNNSIENSFFKIFVVSILALVISILVAFFIFKRWIKNIEKLSYTARNICNGNLSLRSNVKGDDDIGVLGVAFDSMLNKLEENIKNLDLKVEKRTKELSASLKEKEILLKEIHHRVKNNLALTINFIKLQKYKVNDKNTKEVLSEIEKRVYTMELLHRKLYESKDLNSIDFKKYVEELVYELKNTFELKKDIQLITNIQKVFINIEYAMPCGLIINEVVTNAFKYAFTNTINPFVKIEFKLKDNIATLLIEDNGFGLPKDFEITKAKSLGLRLVSSISTGQLLGKIEYKYNKGASFCISFKMDE</sequence>
<dbReference type="SUPFAM" id="SSF55874">
    <property type="entry name" value="ATPase domain of HSP90 chaperone/DNA topoisomerase II/histidine kinase"/>
    <property type="match status" value="1"/>
</dbReference>
<keyword evidence="9" id="KW-0472">Membrane</keyword>